<evidence type="ECO:0000313" key="1">
    <source>
        <dbReference type="EMBL" id="OHE97437.1"/>
    </source>
</evidence>
<accession>A0A1G4B7P3</accession>
<name>A0A1G4B7P3_9PEZI</name>
<organism evidence="1 2">
    <name type="scientific">Colletotrichum orchidophilum</name>
    <dbReference type="NCBI Taxonomy" id="1209926"/>
    <lineage>
        <taxon>Eukaryota</taxon>
        <taxon>Fungi</taxon>
        <taxon>Dikarya</taxon>
        <taxon>Ascomycota</taxon>
        <taxon>Pezizomycotina</taxon>
        <taxon>Sordariomycetes</taxon>
        <taxon>Hypocreomycetidae</taxon>
        <taxon>Glomerellales</taxon>
        <taxon>Glomerellaceae</taxon>
        <taxon>Colletotrichum</taxon>
    </lineage>
</organism>
<evidence type="ECO:0000313" key="2">
    <source>
        <dbReference type="Proteomes" id="UP000176998"/>
    </source>
</evidence>
<dbReference type="OrthoDB" id="10383013at2759"/>
<dbReference type="EMBL" id="MJBS01000057">
    <property type="protein sequence ID" value="OHE97437.1"/>
    <property type="molecule type" value="Genomic_DNA"/>
</dbReference>
<dbReference type="Proteomes" id="UP000176998">
    <property type="component" value="Unassembled WGS sequence"/>
</dbReference>
<proteinExistence type="predicted"/>
<protein>
    <submittedName>
        <fullName evidence="1">Uncharacterized protein</fullName>
    </submittedName>
</protein>
<dbReference type="AlphaFoldDB" id="A0A1G4B7P3"/>
<dbReference type="RefSeq" id="XP_022474591.1">
    <property type="nucleotide sequence ID" value="XM_022618857.1"/>
</dbReference>
<dbReference type="GeneID" id="34560367"/>
<gene>
    <name evidence="1" type="ORF">CORC01_07219</name>
</gene>
<sequence>MGRFEKTEAFHFACRMDELQEEEATDKLELGRNRL</sequence>
<keyword evidence="2" id="KW-1185">Reference proteome</keyword>
<comment type="caution">
    <text evidence="1">The sequence shown here is derived from an EMBL/GenBank/DDBJ whole genome shotgun (WGS) entry which is preliminary data.</text>
</comment>
<reference evidence="1 2" key="1">
    <citation type="submission" date="2016-09" db="EMBL/GenBank/DDBJ databases">
        <authorList>
            <person name="Capua I."/>
            <person name="De Benedictis P."/>
            <person name="Joannis T."/>
            <person name="Lombin L.H."/>
            <person name="Cattoli G."/>
        </authorList>
    </citation>
    <scope>NUCLEOTIDE SEQUENCE [LARGE SCALE GENOMIC DNA]</scope>
    <source>
        <strain evidence="1 2">IMI 309357</strain>
    </source>
</reference>